<evidence type="ECO:0000313" key="1">
    <source>
        <dbReference type="EMBL" id="MDR4250737.1"/>
    </source>
</evidence>
<proteinExistence type="predicted"/>
<protein>
    <submittedName>
        <fullName evidence="1">Uncharacterized protein</fullName>
    </submittedName>
</protein>
<name>A0AAE3WKR7_BACPU</name>
<evidence type="ECO:0000313" key="2">
    <source>
        <dbReference type="Proteomes" id="UP001182042"/>
    </source>
</evidence>
<gene>
    <name evidence="1" type="ORF">FO508_10320</name>
</gene>
<sequence>MGFEYGSLFVYDRKLWFFEGYSTNKEMYQTLKLRGVGGVELEALASECYFLGAPSEFDYEEIEQNARRGG</sequence>
<comment type="caution">
    <text evidence="1">The sequence shown here is derived from an EMBL/GenBank/DDBJ whole genome shotgun (WGS) entry which is preliminary data.</text>
</comment>
<reference evidence="1" key="1">
    <citation type="submission" date="2019-07" db="EMBL/GenBank/DDBJ databases">
        <title>Phylogenomic Reclassification of ATCC Bacillus Strains and Various Taxa within the Genus Bacillus.</title>
        <authorList>
            <person name="Riojas M.A."/>
            <person name="Frank A.M."/>
            <person name="Fenn S.L."/>
            <person name="King S."/>
            <person name="Brower S."/>
            <person name="Hazbon M.H."/>
        </authorList>
    </citation>
    <scope>NUCLEOTIDE SEQUENCE</scope>
    <source>
        <strain evidence="1">ATCC 27142</strain>
    </source>
</reference>
<dbReference type="RefSeq" id="WP_309415844.1">
    <property type="nucleotide sequence ID" value="NZ_CP187659.1"/>
</dbReference>
<dbReference type="AlphaFoldDB" id="A0AAE3WKR7"/>
<accession>A0AAE3WKR7</accession>
<organism evidence="1 2">
    <name type="scientific">Bacillus pumilus</name>
    <name type="common">Bacillus mesentericus</name>
    <dbReference type="NCBI Taxonomy" id="1408"/>
    <lineage>
        <taxon>Bacteria</taxon>
        <taxon>Bacillati</taxon>
        <taxon>Bacillota</taxon>
        <taxon>Bacilli</taxon>
        <taxon>Bacillales</taxon>
        <taxon>Bacillaceae</taxon>
        <taxon>Bacillus</taxon>
    </lineage>
</organism>
<dbReference type="EMBL" id="VKQA01000002">
    <property type="protein sequence ID" value="MDR4250737.1"/>
    <property type="molecule type" value="Genomic_DNA"/>
</dbReference>
<dbReference type="Proteomes" id="UP001182042">
    <property type="component" value="Unassembled WGS sequence"/>
</dbReference>